<dbReference type="PANTHER" id="PTHR32208:SF21">
    <property type="entry name" value="LOW QUALITY PROTEIN: ALDEHYDE OXIDASE GLOX-LIKE"/>
    <property type="match status" value="1"/>
</dbReference>
<dbReference type="Proteomes" id="UP001221142">
    <property type="component" value="Unassembled WGS sequence"/>
</dbReference>
<comment type="caution">
    <text evidence="2">The sequence shown here is derived from an EMBL/GenBank/DDBJ whole genome shotgun (WGS) entry which is preliminary data.</text>
</comment>
<dbReference type="PANTHER" id="PTHR32208">
    <property type="entry name" value="SECRETED PROTEIN-RELATED"/>
    <property type="match status" value="1"/>
</dbReference>
<accession>A0AAD7BQE5</accession>
<dbReference type="Gene3D" id="2.60.40.10">
    <property type="entry name" value="Immunoglobulins"/>
    <property type="match status" value="1"/>
</dbReference>
<protein>
    <submittedName>
        <fullName evidence="2">Immunoglobulin E-set</fullName>
    </submittedName>
</protein>
<dbReference type="Pfam" id="PF09118">
    <property type="entry name" value="GO-like_E_set"/>
    <property type="match status" value="1"/>
</dbReference>
<sequence>SFPTEYRVEYLNPDFITNNSPRPVISKSPAQLAFNAQGTLTVTIPASLASGEIQVSLMDMGYITHAWHANSRLVFLENTLSGNNTLTITAPPNGNIYPPGPAWIYVVADGVWSVGVQVMIGDGGNPPRPAQGVTLNLTSL</sequence>
<dbReference type="CDD" id="cd02851">
    <property type="entry name" value="E_set_GO_C"/>
    <property type="match status" value="1"/>
</dbReference>
<proteinExistence type="predicted"/>
<dbReference type="SUPFAM" id="SSF81296">
    <property type="entry name" value="E set domains"/>
    <property type="match status" value="1"/>
</dbReference>
<gene>
    <name evidence="2" type="ORF">FB45DRAFT_749837</name>
</gene>
<dbReference type="EMBL" id="JARKIF010000011">
    <property type="protein sequence ID" value="KAJ7627324.1"/>
    <property type="molecule type" value="Genomic_DNA"/>
</dbReference>
<name>A0AAD7BQE5_9AGAR</name>
<keyword evidence="3" id="KW-1185">Reference proteome</keyword>
<evidence type="ECO:0000313" key="3">
    <source>
        <dbReference type="Proteomes" id="UP001221142"/>
    </source>
</evidence>
<feature type="domain" description="Galactose oxidase-like Early set" evidence="1">
    <location>
        <begin position="22"/>
        <end position="120"/>
    </location>
</feature>
<dbReference type="InterPro" id="IPR014756">
    <property type="entry name" value="Ig_E-set"/>
</dbReference>
<feature type="non-terminal residue" evidence="2">
    <location>
        <position position="140"/>
    </location>
</feature>
<evidence type="ECO:0000259" key="1">
    <source>
        <dbReference type="Pfam" id="PF09118"/>
    </source>
</evidence>
<evidence type="ECO:0000313" key="2">
    <source>
        <dbReference type="EMBL" id="KAJ7627324.1"/>
    </source>
</evidence>
<organism evidence="2 3">
    <name type="scientific">Roridomyces roridus</name>
    <dbReference type="NCBI Taxonomy" id="1738132"/>
    <lineage>
        <taxon>Eukaryota</taxon>
        <taxon>Fungi</taxon>
        <taxon>Dikarya</taxon>
        <taxon>Basidiomycota</taxon>
        <taxon>Agaricomycotina</taxon>
        <taxon>Agaricomycetes</taxon>
        <taxon>Agaricomycetidae</taxon>
        <taxon>Agaricales</taxon>
        <taxon>Marasmiineae</taxon>
        <taxon>Mycenaceae</taxon>
        <taxon>Roridomyces</taxon>
    </lineage>
</organism>
<dbReference type="AlphaFoldDB" id="A0AAD7BQE5"/>
<reference evidence="2" key="1">
    <citation type="submission" date="2023-03" db="EMBL/GenBank/DDBJ databases">
        <title>Massive genome expansion in bonnet fungi (Mycena s.s.) driven by repeated elements and novel gene families across ecological guilds.</title>
        <authorList>
            <consortium name="Lawrence Berkeley National Laboratory"/>
            <person name="Harder C.B."/>
            <person name="Miyauchi S."/>
            <person name="Viragh M."/>
            <person name="Kuo A."/>
            <person name="Thoen E."/>
            <person name="Andreopoulos B."/>
            <person name="Lu D."/>
            <person name="Skrede I."/>
            <person name="Drula E."/>
            <person name="Henrissat B."/>
            <person name="Morin E."/>
            <person name="Kohler A."/>
            <person name="Barry K."/>
            <person name="LaButti K."/>
            <person name="Morin E."/>
            <person name="Salamov A."/>
            <person name="Lipzen A."/>
            <person name="Mereny Z."/>
            <person name="Hegedus B."/>
            <person name="Baldrian P."/>
            <person name="Stursova M."/>
            <person name="Weitz H."/>
            <person name="Taylor A."/>
            <person name="Grigoriev I.V."/>
            <person name="Nagy L.G."/>
            <person name="Martin F."/>
            <person name="Kauserud H."/>
        </authorList>
    </citation>
    <scope>NUCLEOTIDE SEQUENCE</scope>
    <source>
        <strain evidence="2">9284</strain>
    </source>
</reference>
<dbReference type="InterPro" id="IPR013783">
    <property type="entry name" value="Ig-like_fold"/>
</dbReference>
<dbReference type="InterPro" id="IPR015202">
    <property type="entry name" value="GO-like_E_set"/>
</dbReference>